<comment type="caution">
    <text evidence="1">The sequence shown here is derived from an EMBL/GenBank/DDBJ whole genome shotgun (WGS) entry which is preliminary data.</text>
</comment>
<organism evidence="1 2">
    <name type="scientific">Catenaria anguillulae PL171</name>
    <dbReference type="NCBI Taxonomy" id="765915"/>
    <lineage>
        <taxon>Eukaryota</taxon>
        <taxon>Fungi</taxon>
        <taxon>Fungi incertae sedis</taxon>
        <taxon>Blastocladiomycota</taxon>
        <taxon>Blastocladiomycetes</taxon>
        <taxon>Blastocladiales</taxon>
        <taxon>Catenariaceae</taxon>
        <taxon>Catenaria</taxon>
    </lineage>
</organism>
<name>A0A1Y2HM62_9FUNG</name>
<reference evidence="1 2" key="1">
    <citation type="submission" date="2016-07" db="EMBL/GenBank/DDBJ databases">
        <title>Pervasive Adenine N6-methylation of Active Genes in Fungi.</title>
        <authorList>
            <consortium name="DOE Joint Genome Institute"/>
            <person name="Mondo S.J."/>
            <person name="Dannebaum R.O."/>
            <person name="Kuo R.C."/>
            <person name="Labutti K."/>
            <person name="Haridas S."/>
            <person name="Kuo A."/>
            <person name="Salamov A."/>
            <person name="Ahrendt S.R."/>
            <person name="Lipzen A."/>
            <person name="Sullivan W."/>
            <person name="Andreopoulos W.B."/>
            <person name="Clum A."/>
            <person name="Lindquist E."/>
            <person name="Daum C."/>
            <person name="Ramamoorthy G.K."/>
            <person name="Gryganskyi A."/>
            <person name="Culley D."/>
            <person name="Magnuson J.K."/>
            <person name="James T.Y."/>
            <person name="O'Malley M.A."/>
            <person name="Stajich J.E."/>
            <person name="Spatafora J.W."/>
            <person name="Visel A."/>
            <person name="Grigoriev I.V."/>
        </authorList>
    </citation>
    <scope>NUCLEOTIDE SEQUENCE [LARGE SCALE GENOMIC DNA]</scope>
    <source>
        <strain evidence="1 2">PL171</strain>
    </source>
</reference>
<evidence type="ECO:0000313" key="1">
    <source>
        <dbReference type="EMBL" id="ORZ34783.1"/>
    </source>
</evidence>
<keyword evidence="2" id="KW-1185">Reference proteome</keyword>
<feature type="non-terminal residue" evidence="1">
    <location>
        <position position="60"/>
    </location>
</feature>
<dbReference type="EMBL" id="MCFL01000026">
    <property type="protein sequence ID" value="ORZ34783.1"/>
    <property type="molecule type" value="Genomic_DNA"/>
</dbReference>
<gene>
    <name evidence="1" type="ORF">BCR44DRAFT_33614</name>
</gene>
<evidence type="ECO:0000313" key="2">
    <source>
        <dbReference type="Proteomes" id="UP000193411"/>
    </source>
</evidence>
<accession>A0A1Y2HM62</accession>
<sequence length="60" mass="6977">MSSDWGSVITYFDSSLEAARTWKLRSKRHHPFPTLNEEKPANHVLRCQQPAYKALKLPTH</sequence>
<dbReference type="Proteomes" id="UP000193411">
    <property type="component" value="Unassembled WGS sequence"/>
</dbReference>
<proteinExistence type="predicted"/>
<dbReference type="OrthoDB" id="206201at2759"/>
<dbReference type="AlphaFoldDB" id="A0A1Y2HM62"/>
<protein>
    <submittedName>
        <fullName evidence="1">Uncharacterized protein</fullName>
    </submittedName>
</protein>